<dbReference type="AlphaFoldDB" id="A0A803NTR2"/>
<dbReference type="Gramene" id="evm.model.02.1469">
    <property type="protein sequence ID" value="cds.evm.model.02.1469"/>
    <property type="gene ID" value="evm.TU.02.1469"/>
</dbReference>
<protein>
    <submittedName>
        <fullName evidence="2">Uncharacterized protein</fullName>
    </submittedName>
</protein>
<dbReference type="Proteomes" id="UP000596661">
    <property type="component" value="Chromosome 2"/>
</dbReference>
<evidence type="ECO:0000256" key="1">
    <source>
        <dbReference type="SAM" id="MobiDB-lite"/>
    </source>
</evidence>
<name>A0A803NTR2_CANSA</name>
<reference evidence="2" key="2">
    <citation type="submission" date="2021-03" db="UniProtKB">
        <authorList>
            <consortium name="EnsemblPlants"/>
        </authorList>
    </citation>
    <scope>IDENTIFICATION</scope>
</reference>
<feature type="compositionally biased region" description="Basic residues" evidence="1">
    <location>
        <begin position="169"/>
        <end position="182"/>
    </location>
</feature>
<evidence type="ECO:0000313" key="3">
    <source>
        <dbReference type="Proteomes" id="UP000596661"/>
    </source>
</evidence>
<accession>A0A803NTR2</accession>
<sequence>MHEEKYNGEPDVELNENVQPENCSWWGSHTELVHDNADESDIGDEVEMGSVHSDEENEATTPYKIQFKCEMQVFPIPSPDKWPKTGENTILPPGENILLGMPKKKRGRSVDEPPPQLAQRLEEPVQLCIVEKASRHNRGIARMMQRPQPQGPKNKGRRPHIQNPTKETLKRRKRMAKEKARKAAQGDGAGSSAPPKYAGGSNA</sequence>
<proteinExistence type="predicted"/>
<keyword evidence="3" id="KW-1185">Reference proteome</keyword>
<evidence type="ECO:0000313" key="2">
    <source>
        <dbReference type="EnsemblPlants" id="cds.evm.model.02.1469"/>
    </source>
</evidence>
<dbReference type="EnsemblPlants" id="evm.model.02.1469">
    <property type="protein sequence ID" value="cds.evm.model.02.1469"/>
    <property type="gene ID" value="evm.TU.02.1469"/>
</dbReference>
<reference evidence="2" key="1">
    <citation type="submission" date="2018-11" db="EMBL/GenBank/DDBJ databases">
        <authorList>
            <person name="Grassa J C."/>
        </authorList>
    </citation>
    <scope>NUCLEOTIDE SEQUENCE [LARGE SCALE GENOMIC DNA]</scope>
</reference>
<feature type="region of interest" description="Disordered" evidence="1">
    <location>
        <begin position="134"/>
        <end position="203"/>
    </location>
</feature>
<organism evidence="2 3">
    <name type="scientific">Cannabis sativa</name>
    <name type="common">Hemp</name>
    <name type="synonym">Marijuana</name>
    <dbReference type="NCBI Taxonomy" id="3483"/>
    <lineage>
        <taxon>Eukaryota</taxon>
        <taxon>Viridiplantae</taxon>
        <taxon>Streptophyta</taxon>
        <taxon>Embryophyta</taxon>
        <taxon>Tracheophyta</taxon>
        <taxon>Spermatophyta</taxon>
        <taxon>Magnoliopsida</taxon>
        <taxon>eudicotyledons</taxon>
        <taxon>Gunneridae</taxon>
        <taxon>Pentapetalae</taxon>
        <taxon>rosids</taxon>
        <taxon>fabids</taxon>
        <taxon>Rosales</taxon>
        <taxon>Cannabaceae</taxon>
        <taxon>Cannabis</taxon>
    </lineage>
</organism>
<dbReference type="EMBL" id="UZAU01000198">
    <property type="status" value="NOT_ANNOTATED_CDS"/>
    <property type="molecule type" value="Genomic_DNA"/>
</dbReference>
<feature type="region of interest" description="Disordered" evidence="1">
    <location>
        <begin position="78"/>
        <end position="121"/>
    </location>
</feature>